<dbReference type="AlphaFoldDB" id="A0A382JRT6"/>
<organism evidence="2">
    <name type="scientific">marine metagenome</name>
    <dbReference type="NCBI Taxonomy" id="408172"/>
    <lineage>
        <taxon>unclassified sequences</taxon>
        <taxon>metagenomes</taxon>
        <taxon>ecological metagenomes</taxon>
    </lineage>
</organism>
<reference evidence="2" key="1">
    <citation type="submission" date="2018-05" db="EMBL/GenBank/DDBJ databases">
        <authorList>
            <person name="Lanie J.A."/>
            <person name="Ng W.-L."/>
            <person name="Kazmierczak K.M."/>
            <person name="Andrzejewski T.M."/>
            <person name="Davidsen T.M."/>
            <person name="Wayne K.J."/>
            <person name="Tettelin H."/>
            <person name="Glass J.I."/>
            <person name="Rusch D."/>
            <person name="Podicherti R."/>
            <person name="Tsui H.-C.T."/>
            <person name="Winkler M.E."/>
        </authorList>
    </citation>
    <scope>NUCLEOTIDE SEQUENCE</scope>
</reference>
<feature type="non-terminal residue" evidence="2">
    <location>
        <position position="120"/>
    </location>
</feature>
<proteinExistence type="predicted"/>
<sequence length="120" mass="13299">MGPCVFRRRRGRGERRAADSGGAERRHQEVPGDSGLMTDMFDLLPPESGCEQFDCGFCGVLQRAPAVDELIGRRALPRKNLAYMRNWLLTSYKRQRASLARAVLGVAAEFSHCALCVESA</sequence>
<evidence type="ECO:0000313" key="2">
    <source>
        <dbReference type="EMBL" id="SVC13311.1"/>
    </source>
</evidence>
<evidence type="ECO:0000256" key="1">
    <source>
        <dbReference type="SAM" id="MobiDB-lite"/>
    </source>
</evidence>
<feature type="compositionally biased region" description="Basic and acidic residues" evidence="1">
    <location>
        <begin position="14"/>
        <end position="30"/>
    </location>
</feature>
<protein>
    <submittedName>
        <fullName evidence="2">Uncharacterized protein</fullName>
    </submittedName>
</protein>
<feature type="region of interest" description="Disordered" evidence="1">
    <location>
        <begin position="11"/>
        <end position="31"/>
    </location>
</feature>
<name>A0A382JRT6_9ZZZZ</name>
<gene>
    <name evidence="2" type="ORF">METZ01_LOCUS266165</name>
</gene>
<accession>A0A382JRT6</accession>
<dbReference type="EMBL" id="UINC01075282">
    <property type="protein sequence ID" value="SVC13311.1"/>
    <property type="molecule type" value="Genomic_DNA"/>
</dbReference>